<name>H2J5V6_MARPK</name>
<dbReference type="Proteomes" id="UP000007161">
    <property type="component" value="Chromosome"/>
</dbReference>
<reference evidence="2" key="2">
    <citation type="submission" date="2012-01" db="EMBL/GenBank/DDBJ databases">
        <title>Complete sequence of chromosome of Marinitoga piezophila KA3.</title>
        <authorList>
            <person name="Lucas S."/>
            <person name="Han J."/>
            <person name="Lapidus A."/>
            <person name="Cheng J.-F."/>
            <person name="Goodwin L."/>
            <person name="Pitluck S."/>
            <person name="Peters L."/>
            <person name="Mikhailova N."/>
            <person name="Teshima H."/>
            <person name="Detter J.C."/>
            <person name="Han C."/>
            <person name="Tapia R."/>
            <person name="Land M."/>
            <person name="Hauser L."/>
            <person name="Kyrpides N."/>
            <person name="Ivanova N."/>
            <person name="Pagani I."/>
            <person name="Jebbar M."/>
            <person name="Vannier P."/>
            <person name="Oger P."/>
            <person name="Cario A."/>
            <person name="Bartlett D."/>
            <person name="Noll K.M."/>
            <person name="Woyke T."/>
        </authorList>
    </citation>
    <scope>NUCLEOTIDE SEQUENCE [LARGE SCALE GENOMIC DNA]</scope>
    <source>
        <strain evidence="2">DSM 14283 / JCM 11233 / KA3</strain>
    </source>
</reference>
<dbReference type="HOGENOM" id="CLU_1650118_0_0_0"/>
<dbReference type="Gene3D" id="1.20.58.300">
    <property type="entry name" value="FlgN-like"/>
    <property type="match status" value="1"/>
</dbReference>
<dbReference type="Pfam" id="PF05130">
    <property type="entry name" value="FlgN"/>
    <property type="match status" value="1"/>
</dbReference>
<dbReference type="GO" id="GO:0044780">
    <property type="term" value="P:bacterial-type flagellum assembly"/>
    <property type="evidence" value="ECO:0007669"/>
    <property type="project" value="InterPro"/>
</dbReference>
<evidence type="ECO:0000313" key="1">
    <source>
        <dbReference type="EMBL" id="AEX86175.1"/>
    </source>
</evidence>
<dbReference type="STRING" id="443254.Marpi_1794"/>
<reference evidence="1 2" key="1">
    <citation type="journal article" date="2012" name="J. Bacteriol.">
        <title>Complete Genome Sequence of the Thermophilic, Piezophilic, Heterotrophic Bacterium Marinitoga piezophila KA3.</title>
        <authorList>
            <person name="Lucas S."/>
            <person name="Han J."/>
            <person name="Lapidus A."/>
            <person name="Cheng J.F."/>
            <person name="Goodwin L.A."/>
            <person name="Pitluck S."/>
            <person name="Peters L."/>
            <person name="Mikhailova N."/>
            <person name="Teshima H."/>
            <person name="Detter J.C."/>
            <person name="Han C."/>
            <person name="Tapia R."/>
            <person name="Land M."/>
            <person name="Hauser L."/>
            <person name="Kyrpides N.C."/>
            <person name="Ivanova N."/>
            <person name="Pagani I."/>
            <person name="Vannier P."/>
            <person name="Oger P."/>
            <person name="Bartlett D.H."/>
            <person name="Noll K.M."/>
            <person name="Woyke T."/>
            <person name="Jebbar M."/>
        </authorList>
    </citation>
    <scope>NUCLEOTIDE SEQUENCE [LARGE SCALE GENOMIC DNA]</scope>
    <source>
        <strain evidence="2">DSM 14283 / JCM 11233 / KA3</strain>
    </source>
</reference>
<dbReference type="RefSeq" id="WP_014297246.1">
    <property type="nucleotide sequence ID" value="NC_016751.1"/>
</dbReference>
<dbReference type="AlphaFoldDB" id="H2J5V6"/>
<organism evidence="1 2">
    <name type="scientific">Marinitoga piezophila (strain DSM 14283 / JCM 11233 / KA3)</name>
    <dbReference type="NCBI Taxonomy" id="443254"/>
    <lineage>
        <taxon>Bacteria</taxon>
        <taxon>Thermotogati</taxon>
        <taxon>Thermotogota</taxon>
        <taxon>Thermotogae</taxon>
        <taxon>Petrotogales</taxon>
        <taxon>Petrotogaceae</taxon>
        <taxon>Marinitoga</taxon>
    </lineage>
</organism>
<sequence length="160" mass="18773">MHQDIDIKKIIHEELSILVDIFYYMESLKDKILKSEKIEKLNRDISQISKLALQLSKVEKERILLFDNFAKEKGIKDSLDDFIEYFKEDNEMTDILLDLKDKLVDVSTISEVLKELLKAKMEYNDILIKLFMEPAKPAPTYNKNGIYKNVGQSNKINWQG</sequence>
<keyword evidence="2" id="KW-1185">Reference proteome</keyword>
<proteinExistence type="predicted"/>
<dbReference type="EMBL" id="CP003257">
    <property type="protein sequence ID" value="AEX86175.1"/>
    <property type="molecule type" value="Genomic_DNA"/>
</dbReference>
<gene>
    <name evidence="1" type="ordered locus">Marpi_1794</name>
</gene>
<dbReference type="InterPro" id="IPR007809">
    <property type="entry name" value="FlgN-like"/>
</dbReference>
<accession>H2J5V6</accession>
<dbReference type="KEGG" id="mpz:Marpi_1794"/>
<evidence type="ECO:0000313" key="2">
    <source>
        <dbReference type="Proteomes" id="UP000007161"/>
    </source>
</evidence>
<protein>
    <submittedName>
        <fullName evidence="1">FlgN protein</fullName>
    </submittedName>
</protein>